<sequence>MLEHRDKDDYWGRFADTYDDTLEGMIGRDVRRNLAAILASEHDPGNAVEFGCGTGYFTRVIAGNAKHVLATDMSPGMVDAARSNLRDLHNVSFQVQDSESPGLPSSTFDTALMANMLHTLDDPARALKECFRVLKPGGMLLIINYTEDGMGRVQRTLLSFQFHLRFGFAPKKSWPLTSEKLQSFLGQARFRIERMDLVRSRLNAYYVRARKPQ</sequence>
<proteinExistence type="predicted"/>
<dbReference type="PANTHER" id="PTHR42912">
    <property type="entry name" value="METHYLTRANSFERASE"/>
    <property type="match status" value="1"/>
</dbReference>
<dbReference type="SUPFAM" id="SSF53335">
    <property type="entry name" value="S-adenosyl-L-methionine-dependent methyltransferases"/>
    <property type="match status" value="1"/>
</dbReference>
<gene>
    <name evidence="2" type="ordered locus">MCP_2455</name>
</gene>
<dbReference type="GeneID" id="8682834"/>
<dbReference type="InterPro" id="IPR029063">
    <property type="entry name" value="SAM-dependent_MTases_sf"/>
</dbReference>
<dbReference type="Gene3D" id="3.40.50.150">
    <property type="entry name" value="Vaccinia Virus protein VP39"/>
    <property type="match status" value="1"/>
</dbReference>
<dbReference type="Pfam" id="PF08241">
    <property type="entry name" value="Methyltransf_11"/>
    <property type="match status" value="1"/>
</dbReference>
<dbReference type="EMBL" id="AP011532">
    <property type="protein sequence ID" value="BAI62527.1"/>
    <property type="molecule type" value="Genomic_DNA"/>
</dbReference>
<keyword evidence="3" id="KW-1185">Reference proteome</keyword>
<feature type="domain" description="Methyltransferase type 11" evidence="1">
    <location>
        <begin position="49"/>
        <end position="142"/>
    </location>
</feature>
<dbReference type="AlphaFoldDB" id="D1Z1F5"/>
<dbReference type="STRING" id="304371.MCP_2455"/>
<name>D1Z1F5_METPS</name>
<protein>
    <recommendedName>
        <fullName evidence="1">Methyltransferase type 11 domain-containing protein</fullName>
    </recommendedName>
</protein>
<dbReference type="Proteomes" id="UP000001882">
    <property type="component" value="Chromosome"/>
</dbReference>
<reference evidence="2 3" key="2">
    <citation type="journal article" date="2008" name="Int. J. Syst. Evol. Microbiol.">
        <title>Methanocella paludicola gen. nov., sp. nov., a methane-producing archaeon, the first isolate of the lineage 'Rice Cluster I', and proposal of the new archaeal order Methanocellales ord. nov.</title>
        <authorList>
            <person name="Sakai S."/>
            <person name="Imachi H."/>
            <person name="Hanada S."/>
            <person name="Ohashi A."/>
            <person name="Harada H."/>
            <person name="Kamagata Y."/>
        </authorList>
    </citation>
    <scope>NUCLEOTIDE SEQUENCE [LARGE SCALE GENOMIC DNA]</scope>
    <source>
        <strain evidence="3">DSM 17711 / JCM 13418 / NBRC 101707 / SANAE</strain>
    </source>
</reference>
<evidence type="ECO:0000313" key="3">
    <source>
        <dbReference type="Proteomes" id="UP000001882"/>
    </source>
</evidence>
<dbReference type="RefSeq" id="WP_012901201.1">
    <property type="nucleotide sequence ID" value="NC_013665.1"/>
</dbReference>
<reference evidence="3" key="3">
    <citation type="journal article" date="2011" name="PLoS ONE">
        <title>Genome sequence of a mesophilic hydrogenotrophic methanogen Methanocella paludicola, the first cultivated representative of the order Methanocellales.</title>
        <authorList>
            <person name="Sakai S."/>
            <person name="Takaki Y."/>
            <person name="Shimamura S."/>
            <person name="Sekine M."/>
            <person name="Tajima T."/>
            <person name="Kosugi H."/>
            <person name="Ichikawa N."/>
            <person name="Tasumi E."/>
            <person name="Hiraki A.T."/>
            <person name="Shimizu A."/>
            <person name="Kato Y."/>
            <person name="Nishiko R."/>
            <person name="Mori K."/>
            <person name="Fujita N."/>
            <person name="Imachi H."/>
            <person name="Takai K."/>
        </authorList>
    </citation>
    <scope>NUCLEOTIDE SEQUENCE [LARGE SCALE GENOMIC DNA]</scope>
    <source>
        <strain evidence="3">DSM 17711 / JCM 13418 / NBRC 101707 / SANAE</strain>
    </source>
</reference>
<dbReference type="InParanoid" id="D1Z1F5"/>
<dbReference type="eggNOG" id="arCOG02702">
    <property type="taxonomic scope" value="Archaea"/>
</dbReference>
<dbReference type="InterPro" id="IPR013216">
    <property type="entry name" value="Methyltransf_11"/>
</dbReference>
<dbReference type="InterPro" id="IPR050508">
    <property type="entry name" value="Methyltransf_Superfamily"/>
</dbReference>
<reference evidence="2 3" key="1">
    <citation type="journal article" date="2007" name="Appl. Environ. Microbiol.">
        <title>Isolation of key methanogens for global methane emission from rice paddy fields: a novel isolate affiliated with the clone cluster rice cluster I.</title>
        <authorList>
            <person name="Sakai S."/>
            <person name="Imachi H."/>
            <person name="Sekiguchi Y."/>
            <person name="Ohashi A."/>
            <person name="Harada H."/>
            <person name="Kamagata Y."/>
        </authorList>
    </citation>
    <scope>NUCLEOTIDE SEQUENCE [LARGE SCALE GENOMIC DNA]</scope>
    <source>
        <strain evidence="3">DSM 17711 / JCM 13418 / NBRC 101707 / SANAE</strain>
    </source>
</reference>
<accession>D1Z1F5</accession>
<dbReference type="KEGG" id="mpd:MCP_2455"/>
<organism evidence="2 3">
    <name type="scientific">Methanocella paludicola (strain DSM 17711 / JCM 13418 / NBRC 101707 / SANAE)</name>
    <dbReference type="NCBI Taxonomy" id="304371"/>
    <lineage>
        <taxon>Archaea</taxon>
        <taxon>Methanobacteriati</taxon>
        <taxon>Methanobacteriota</taxon>
        <taxon>Stenosarchaea group</taxon>
        <taxon>Methanomicrobia</taxon>
        <taxon>Methanocellales</taxon>
        <taxon>Methanocellaceae</taxon>
        <taxon>Methanocella</taxon>
    </lineage>
</organism>
<dbReference type="OrthoDB" id="1018at2157"/>
<evidence type="ECO:0000259" key="1">
    <source>
        <dbReference type="Pfam" id="PF08241"/>
    </source>
</evidence>
<dbReference type="CDD" id="cd02440">
    <property type="entry name" value="AdoMet_MTases"/>
    <property type="match status" value="1"/>
</dbReference>
<dbReference type="GO" id="GO:0008757">
    <property type="term" value="F:S-adenosylmethionine-dependent methyltransferase activity"/>
    <property type="evidence" value="ECO:0007669"/>
    <property type="project" value="InterPro"/>
</dbReference>
<evidence type="ECO:0000313" key="2">
    <source>
        <dbReference type="EMBL" id="BAI62527.1"/>
    </source>
</evidence>